<sequence>MWIPFDTDNFLYIWVSGTVAPTWVASGTPPKDALIFTHVGYGKFIGPDKKVYVEKNATELVEIRVTRSSVMEPQLLPEVKETKAFNMRSRAIKPPEGAVVYTTQPPIALLAKENDIADINQLSSIPVDLSGFFLEMKEKGYLPRLIEPDCIYLHPASRDKPLTLRDPHPKSKAEKGALGKVAPAIQSRSGFDARYTITGPVKKVGKRKQTKSVMKVSAHPVMIEEMGSGQALNRHEWLHLIGHALGGADAMFNLGAGTFDANTWMIPLESAITTMSGFCTPEAPGWVRVRGEYLERSAVLSWLELSAGASNGWTAQIFVRAQETLAMDTFMYDYYYMKAQYSVGPYPQPALPATPLPTPLGGIKELSTHGIPREDSVDPTKSWLAALNPTGPPIIFSSPPPTSTPASTSLPTPGPVIPPQSGFGAPPPTSTPATVSLPQSGPAFFPPTFVPPSVPIGAPPPATHVPPSTTASSRFLGPEKKERKAKQAHTQSDPFGSRSHVGPDPVMLKYTKMRMERERKKKLKEMKKKGLLDNL</sequence>
<feature type="compositionally biased region" description="Pro residues" evidence="1">
    <location>
        <begin position="444"/>
        <end position="464"/>
    </location>
</feature>
<evidence type="ECO:0000313" key="2">
    <source>
        <dbReference type="EMBL" id="QPJ60777.1"/>
    </source>
</evidence>
<dbReference type="Proteomes" id="UP000594688">
    <property type="component" value="Chromosome"/>
</dbReference>
<organism evidence="2 3">
    <name type="scientific">Candidatus Nitronauta litoralis</name>
    <dbReference type="NCBI Taxonomy" id="2705533"/>
    <lineage>
        <taxon>Bacteria</taxon>
        <taxon>Pseudomonadati</taxon>
        <taxon>Nitrospinota/Tectimicrobiota group</taxon>
        <taxon>Nitrospinota</taxon>
        <taxon>Nitrospinia</taxon>
        <taxon>Nitrospinales</taxon>
        <taxon>Nitrospinaceae</taxon>
        <taxon>Candidatus Nitronauta</taxon>
    </lineage>
</organism>
<proteinExistence type="predicted"/>
<accession>A0A7T0BU02</accession>
<dbReference type="AlphaFoldDB" id="A0A7T0BU02"/>
<name>A0A7T0BU02_9BACT</name>
<dbReference type="EMBL" id="CP048685">
    <property type="protein sequence ID" value="QPJ60777.1"/>
    <property type="molecule type" value="Genomic_DNA"/>
</dbReference>
<evidence type="ECO:0000256" key="1">
    <source>
        <dbReference type="SAM" id="MobiDB-lite"/>
    </source>
</evidence>
<evidence type="ECO:0000313" key="3">
    <source>
        <dbReference type="Proteomes" id="UP000594688"/>
    </source>
</evidence>
<feature type="compositionally biased region" description="Low complexity" evidence="1">
    <location>
        <begin position="431"/>
        <end position="443"/>
    </location>
</feature>
<feature type="region of interest" description="Disordered" evidence="1">
    <location>
        <begin position="394"/>
        <end position="535"/>
    </location>
</feature>
<dbReference type="KEGG" id="nli:G3M70_02275"/>
<reference evidence="2 3" key="1">
    <citation type="submission" date="2020-02" db="EMBL/GenBank/DDBJ databases">
        <title>Genomic and physiological characterization of two novel Nitrospinaceae genera.</title>
        <authorList>
            <person name="Mueller A.J."/>
            <person name="Jung M.-Y."/>
            <person name="Strachan C.R."/>
            <person name="Herbold C.W."/>
            <person name="Kirkegaard R.H."/>
            <person name="Daims H."/>
        </authorList>
    </citation>
    <scope>NUCLEOTIDE SEQUENCE [LARGE SCALE GENOMIC DNA]</scope>
    <source>
        <strain evidence="2">EB</strain>
    </source>
</reference>
<gene>
    <name evidence="2" type="ORF">G3M70_02275</name>
</gene>
<protein>
    <submittedName>
        <fullName evidence="2">Uncharacterized protein</fullName>
    </submittedName>
</protein>